<proteinExistence type="inferred from homology"/>
<evidence type="ECO:0000256" key="5">
    <source>
        <dbReference type="ARBA" id="ARBA00022989"/>
    </source>
</evidence>
<evidence type="ECO:0000256" key="8">
    <source>
        <dbReference type="SAM" id="Phobius"/>
    </source>
</evidence>
<reference evidence="9 10" key="1">
    <citation type="journal article" date="2014" name="Antonie Van Leeuwenhoek">
        <title>Hyphomonas beringensis sp. nov. and Hyphomonas chukchiensis sp. nov., isolated from surface seawater of the Bering Sea and Chukchi Sea.</title>
        <authorList>
            <person name="Li C."/>
            <person name="Lai Q."/>
            <person name="Li G."/>
            <person name="Dong C."/>
            <person name="Wang J."/>
            <person name="Liao Y."/>
            <person name="Shao Z."/>
        </authorList>
    </citation>
    <scope>NUCLEOTIDE SEQUENCE [LARGE SCALE GENOMIC DNA]</scope>
    <source>
        <strain evidence="9 10">SCH89</strain>
    </source>
</reference>
<evidence type="ECO:0000256" key="3">
    <source>
        <dbReference type="ARBA" id="ARBA00022475"/>
    </source>
</evidence>
<keyword evidence="3" id="KW-1003">Cell membrane</keyword>
<keyword evidence="5 8" id="KW-1133">Transmembrane helix</keyword>
<organism evidence="9 10">
    <name type="scientific">Hyphomonas oceanitis SCH89</name>
    <dbReference type="NCBI Taxonomy" id="1280953"/>
    <lineage>
        <taxon>Bacteria</taxon>
        <taxon>Pseudomonadati</taxon>
        <taxon>Pseudomonadota</taxon>
        <taxon>Alphaproteobacteria</taxon>
        <taxon>Hyphomonadales</taxon>
        <taxon>Hyphomonadaceae</taxon>
        <taxon>Hyphomonas</taxon>
    </lineage>
</organism>
<comment type="similarity">
    <text evidence="2 7">Belongs to the ExbD/TolR family.</text>
</comment>
<dbReference type="EMBL" id="ARYL01000011">
    <property type="protein sequence ID" value="KDA02774.1"/>
    <property type="molecule type" value="Genomic_DNA"/>
</dbReference>
<dbReference type="PANTHER" id="PTHR30558">
    <property type="entry name" value="EXBD MEMBRANE COMPONENT OF PMF-DRIVEN MACROMOLECULE IMPORT SYSTEM"/>
    <property type="match status" value="1"/>
</dbReference>
<dbReference type="AlphaFoldDB" id="A0A059G7R9"/>
<dbReference type="eggNOG" id="COG0848">
    <property type="taxonomic scope" value="Bacteria"/>
</dbReference>
<name>A0A059G7R9_9PROT</name>
<dbReference type="RefSeq" id="WP_035537624.1">
    <property type="nucleotide sequence ID" value="NZ_ARYL01000011.1"/>
</dbReference>
<dbReference type="OrthoDB" id="9798629at2"/>
<evidence type="ECO:0000313" key="9">
    <source>
        <dbReference type="EMBL" id="KDA02774.1"/>
    </source>
</evidence>
<dbReference type="Gene3D" id="3.30.420.270">
    <property type="match status" value="1"/>
</dbReference>
<gene>
    <name evidence="9" type="ORF">HOC_08759</name>
</gene>
<dbReference type="STRING" id="1280953.HOC_08759"/>
<comment type="caution">
    <text evidence="9">The sequence shown here is derived from an EMBL/GenBank/DDBJ whole genome shotgun (WGS) entry which is preliminary data.</text>
</comment>
<keyword evidence="7" id="KW-0813">Transport</keyword>
<feature type="transmembrane region" description="Helical" evidence="8">
    <location>
        <begin position="21"/>
        <end position="47"/>
    </location>
</feature>
<keyword evidence="4 7" id="KW-0812">Transmembrane</keyword>
<evidence type="ECO:0000313" key="10">
    <source>
        <dbReference type="Proteomes" id="UP000024942"/>
    </source>
</evidence>
<dbReference type="PANTHER" id="PTHR30558:SF7">
    <property type="entry name" value="TOL-PAL SYSTEM PROTEIN TOLR"/>
    <property type="match status" value="1"/>
</dbReference>
<dbReference type="InterPro" id="IPR003400">
    <property type="entry name" value="ExbD"/>
</dbReference>
<protein>
    <submittedName>
        <fullName evidence="9">ExbD/TolR family transport energizing protein</fullName>
    </submittedName>
</protein>
<keyword evidence="6 8" id="KW-0472">Membrane</keyword>
<dbReference type="Proteomes" id="UP000024942">
    <property type="component" value="Unassembled WGS sequence"/>
</dbReference>
<dbReference type="Pfam" id="PF02472">
    <property type="entry name" value="ExbD"/>
    <property type="match status" value="1"/>
</dbReference>
<dbReference type="GO" id="GO:0022857">
    <property type="term" value="F:transmembrane transporter activity"/>
    <property type="evidence" value="ECO:0007669"/>
    <property type="project" value="InterPro"/>
</dbReference>
<dbReference type="PATRIC" id="fig|1280953.3.peg.1771"/>
<evidence type="ECO:0000256" key="7">
    <source>
        <dbReference type="RuleBase" id="RU003879"/>
    </source>
</evidence>
<evidence type="ECO:0000256" key="4">
    <source>
        <dbReference type="ARBA" id="ARBA00022692"/>
    </source>
</evidence>
<evidence type="ECO:0000256" key="6">
    <source>
        <dbReference type="ARBA" id="ARBA00023136"/>
    </source>
</evidence>
<sequence length="145" mass="15654">MGMILGSGGKGGRRGRRSLNAEINVTPFVDVMLVLLIVFMITAPLLVRGEDVALPKTRSGPIKTEPNDAPLAITVKADGAIYIQNTEVSVDELGAKLAAIIGEGYEQQMYLRADEATPYGRIMEVTSEVRAAGYTRLAFVTEQKK</sequence>
<accession>A0A059G7R9</accession>
<comment type="subcellular location">
    <subcellularLocation>
        <location evidence="1">Cell membrane</location>
        <topology evidence="1">Single-pass membrane protein</topology>
    </subcellularLocation>
    <subcellularLocation>
        <location evidence="7">Cell membrane</location>
        <topology evidence="7">Single-pass type II membrane protein</topology>
    </subcellularLocation>
</comment>
<keyword evidence="7" id="KW-0653">Protein transport</keyword>
<dbReference type="GO" id="GO:0015031">
    <property type="term" value="P:protein transport"/>
    <property type="evidence" value="ECO:0007669"/>
    <property type="project" value="UniProtKB-KW"/>
</dbReference>
<dbReference type="GO" id="GO:0005886">
    <property type="term" value="C:plasma membrane"/>
    <property type="evidence" value="ECO:0007669"/>
    <property type="project" value="UniProtKB-SubCell"/>
</dbReference>
<evidence type="ECO:0000256" key="2">
    <source>
        <dbReference type="ARBA" id="ARBA00005811"/>
    </source>
</evidence>
<evidence type="ECO:0000256" key="1">
    <source>
        <dbReference type="ARBA" id="ARBA00004162"/>
    </source>
</evidence>
<keyword evidence="10" id="KW-1185">Reference proteome</keyword>